<feature type="region of interest" description="Disordered" evidence="1">
    <location>
        <begin position="279"/>
        <end position="305"/>
    </location>
</feature>
<dbReference type="Gene3D" id="3.90.226.10">
    <property type="entry name" value="2-enoyl-CoA Hydratase, Chain A, domain 1"/>
    <property type="match status" value="1"/>
</dbReference>
<dbReference type="GO" id="GO:0006508">
    <property type="term" value="P:proteolysis"/>
    <property type="evidence" value="ECO:0007669"/>
    <property type="project" value="InterPro"/>
</dbReference>
<dbReference type="EMBL" id="JAULSV010000002">
    <property type="protein sequence ID" value="KAK0651053.1"/>
    <property type="molecule type" value="Genomic_DNA"/>
</dbReference>
<feature type="chain" id="PRO_5041264448" description="Tail specific protease domain-containing protein" evidence="2">
    <location>
        <begin position="19"/>
        <end position="748"/>
    </location>
</feature>
<dbReference type="PANTHER" id="PTHR37049">
    <property type="entry name" value="PEPTIDASE S41 FAMILY PROTEIN"/>
    <property type="match status" value="1"/>
</dbReference>
<evidence type="ECO:0000259" key="4">
    <source>
        <dbReference type="Pfam" id="PF23658"/>
    </source>
</evidence>
<dbReference type="InterPro" id="IPR029045">
    <property type="entry name" value="ClpP/crotonase-like_dom_sf"/>
</dbReference>
<feature type="domain" description="Tail specific protease" evidence="3">
    <location>
        <begin position="356"/>
        <end position="535"/>
    </location>
</feature>
<dbReference type="GO" id="GO:0008236">
    <property type="term" value="F:serine-type peptidase activity"/>
    <property type="evidence" value="ECO:0007669"/>
    <property type="project" value="InterPro"/>
</dbReference>
<dbReference type="AlphaFoldDB" id="A0AA40CVU8"/>
<dbReference type="InterPro" id="IPR005151">
    <property type="entry name" value="Tail-specific_protease"/>
</dbReference>
<name>A0AA40CVU8_9PEZI</name>
<accession>A0AA40CVU8</accession>
<dbReference type="InterPro" id="IPR052766">
    <property type="entry name" value="S41A_metabolite_peptidase"/>
</dbReference>
<evidence type="ECO:0000313" key="6">
    <source>
        <dbReference type="Proteomes" id="UP001174936"/>
    </source>
</evidence>
<feature type="signal peptide" evidence="2">
    <location>
        <begin position="1"/>
        <end position="18"/>
    </location>
</feature>
<evidence type="ECO:0000256" key="1">
    <source>
        <dbReference type="SAM" id="MobiDB-lite"/>
    </source>
</evidence>
<comment type="caution">
    <text evidence="5">The sequence shown here is derived from an EMBL/GenBank/DDBJ whole genome shotgun (WGS) entry which is preliminary data.</text>
</comment>
<evidence type="ECO:0000313" key="5">
    <source>
        <dbReference type="EMBL" id="KAK0651053.1"/>
    </source>
</evidence>
<evidence type="ECO:0000259" key="3">
    <source>
        <dbReference type="Pfam" id="PF03572"/>
    </source>
</evidence>
<dbReference type="Pfam" id="PF23658">
    <property type="entry name" value="PDZ_CPAF_rel"/>
    <property type="match status" value="1"/>
</dbReference>
<keyword evidence="6" id="KW-1185">Reference proteome</keyword>
<reference evidence="5" key="1">
    <citation type="submission" date="2023-06" db="EMBL/GenBank/DDBJ databases">
        <title>Genome-scale phylogeny and comparative genomics of the fungal order Sordariales.</title>
        <authorList>
            <consortium name="Lawrence Berkeley National Laboratory"/>
            <person name="Hensen N."/>
            <person name="Bonometti L."/>
            <person name="Westerberg I."/>
            <person name="Brannstrom I.O."/>
            <person name="Guillou S."/>
            <person name="Cros-Aarteil S."/>
            <person name="Calhoun S."/>
            <person name="Haridas S."/>
            <person name="Kuo A."/>
            <person name="Mondo S."/>
            <person name="Pangilinan J."/>
            <person name="Riley R."/>
            <person name="Labutti K."/>
            <person name="Andreopoulos B."/>
            <person name="Lipzen A."/>
            <person name="Chen C."/>
            <person name="Yanf M."/>
            <person name="Daum C."/>
            <person name="Ng V."/>
            <person name="Clum A."/>
            <person name="Steindorff A."/>
            <person name="Ohm R."/>
            <person name="Martin F."/>
            <person name="Silar P."/>
            <person name="Natvig D."/>
            <person name="Lalanne C."/>
            <person name="Gautier V."/>
            <person name="Ament-Velasquez S.L."/>
            <person name="Kruys A."/>
            <person name="Hutchinson M.I."/>
            <person name="Powell A.J."/>
            <person name="Barry K."/>
            <person name="Miller A.N."/>
            <person name="Grigoriev I.V."/>
            <person name="Debuchy R."/>
            <person name="Gladieux P."/>
            <person name="Thoren M.H."/>
            <person name="Johannesson H."/>
        </authorList>
    </citation>
    <scope>NUCLEOTIDE SEQUENCE</scope>
    <source>
        <strain evidence="5">SMH2532-1</strain>
    </source>
</reference>
<dbReference type="InterPro" id="IPR056186">
    <property type="entry name" value="PDZ_CPAF-rel"/>
</dbReference>
<organism evidence="5 6">
    <name type="scientific">Cercophora newfieldiana</name>
    <dbReference type="NCBI Taxonomy" id="92897"/>
    <lineage>
        <taxon>Eukaryota</taxon>
        <taxon>Fungi</taxon>
        <taxon>Dikarya</taxon>
        <taxon>Ascomycota</taxon>
        <taxon>Pezizomycotina</taxon>
        <taxon>Sordariomycetes</taxon>
        <taxon>Sordariomycetidae</taxon>
        <taxon>Sordariales</taxon>
        <taxon>Lasiosphaeriaceae</taxon>
        <taxon>Cercophora</taxon>
    </lineage>
</organism>
<dbReference type="SUPFAM" id="SSF52096">
    <property type="entry name" value="ClpP/crotonase"/>
    <property type="match status" value="1"/>
</dbReference>
<gene>
    <name evidence="5" type="ORF">B0T16DRAFT_503206</name>
</gene>
<evidence type="ECO:0000256" key="2">
    <source>
        <dbReference type="SAM" id="SignalP"/>
    </source>
</evidence>
<keyword evidence="2" id="KW-0732">Signal</keyword>
<protein>
    <recommendedName>
        <fullName evidence="7">Tail specific protease domain-containing protein</fullName>
    </recommendedName>
</protein>
<sequence length="748" mass="81274">MLLRATAWALALSTTALANSARVIRCEAINLALKAAIAANDTSPTVKPSVALECLASVPLDVERDIALMEFLLPYLSFQSTVGYLKKPPKGYLLPPVDIIGGALAIREKVRGRGYKNQYEFVLDIQRMLAATGDGHVSYTPALFGLFSFDRTLNITSVSSDGLELPKIYDVNDILSPGESVSDIQAIDDKPIQEYLAHVASLVTSQDPDAQFNYLFWSIPGQSDVFTSSSWPLPDSHTITFANGSTRVYENKVSIPAAFADISTGEELHEAIEIPPPVSPEQQAEALKIRRRDGEPTEEAPPAETKVPLYPDAVLVQRSGYMSGYFLNESTHPDTAVLVATAFIPTNETVLEPSAIPEYRATRKFLSEFFALCTKNGRTKLIIDLSANGGGLLMQGYELYRNLFPDAKAYSGSRYRAHAAINIMGAAVYNTPDDEKAVLSGFYLNPSTSKRYPDWSSFYGPVSFPEDRETNLFVYDFSDPKNDVDPTTNTPFFIAGFDPEYKPTQPFKAGDITILTDGKCGSTCTIFTALMVHEQKVRTIALGGRPLSAPMQAVGGVKGSLVQTFKDIQALWNAVITQYKPSIPSNLLPGLPTNGTPPLMPIDLSKQQVNYRNAHLEKDPNGPPTHFLYEAANCRRFYKASYLTDITTLWNDIADVAWKGAKCVSGSTPNSDSKISNSVVEWSDNLKVFSQVSIYDGPGSQTNQEWLALAAKNVSGTAEGLSNGVGRVGTGGLMGLSVAAVVAIFGLL</sequence>
<dbReference type="Proteomes" id="UP001174936">
    <property type="component" value="Unassembled WGS sequence"/>
</dbReference>
<dbReference type="Pfam" id="PF03572">
    <property type="entry name" value="Peptidase_S41"/>
    <property type="match status" value="1"/>
</dbReference>
<feature type="domain" description="CPAF-like PDZ" evidence="4">
    <location>
        <begin position="148"/>
        <end position="259"/>
    </location>
</feature>
<dbReference type="PANTHER" id="PTHR37049:SF4">
    <property type="entry name" value="RHODANESE DOMAIN-CONTAINING PROTEIN"/>
    <property type="match status" value="1"/>
</dbReference>
<evidence type="ECO:0008006" key="7">
    <source>
        <dbReference type="Google" id="ProtNLM"/>
    </source>
</evidence>
<proteinExistence type="predicted"/>